<name>A0A8J1TZ29_OWEFU</name>
<dbReference type="EMBL" id="CAIIXF020000003">
    <property type="protein sequence ID" value="CAH1779758.1"/>
    <property type="molecule type" value="Genomic_DNA"/>
</dbReference>
<keyword evidence="10" id="KW-0325">Glycoprotein</keyword>
<evidence type="ECO:0000313" key="15">
    <source>
        <dbReference type="EMBL" id="CAH1779758.1"/>
    </source>
</evidence>
<comment type="subcellular location">
    <subcellularLocation>
        <location evidence="1">Membrane</location>
        <topology evidence="1">Single-pass type I membrane protein</topology>
    </subcellularLocation>
</comment>
<dbReference type="OrthoDB" id="60033at2759"/>
<dbReference type="GO" id="GO:0004016">
    <property type="term" value="F:adenylate cyclase activity"/>
    <property type="evidence" value="ECO:0007669"/>
    <property type="project" value="TreeGrafter"/>
</dbReference>
<dbReference type="GO" id="GO:0001653">
    <property type="term" value="F:peptide receptor activity"/>
    <property type="evidence" value="ECO:0007669"/>
    <property type="project" value="TreeGrafter"/>
</dbReference>
<feature type="domain" description="Guanylate cyclase" evidence="14">
    <location>
        <begin position="406"/>
        <end position="536"/>
    </location>
</feature>
<keyword evidence="7" id="KW-0342">GTP-binding</keyword>
<keyword evidence="3" id="KW-0812">Transmembrane</keyword>
<evidence type="ECO:0000313" key="16">
    <source>
        <dbReference type="Proteomes" id="UP000749559"/>
    </source>
</evidence>
<dbReference type="Pfam" id="PF07701">
    <property type="entry name" value="HNOBA"/>
    <property type="match status" value="1"/>
</dbReference>
<keyword evidence="6" id="KW-1133">Transmembrane helix</keyword>
<dbReference type="PROSITE" id="PS00452">
    <property type="entry name" value="GUANYLATE_CYCLASE_1"/>
    <property type="match status" value="1"/>
</dbReference>
<evidence type="ECO:0000256" key="12">
    <source>
        <dbReference type="ARBA" id="ARBA00023293"/>
    </source>
</evidence>
<keyword evidence="5" id="KW-0547">Nucleotide-binding</keyword>
<dbReference type="EC" id="4.6.1.2" evidence="2"/>
<dbReference type="Proteomes" id="UP000749559">
    <property type="component" value="Unassembled WGS sequence"/>
</dbReference>
<evidence type="ECO:0000256" key="8">
    <source>
        <dbReference type="ARBA" id="ARBA00023136"/>
    </source>
</evidence>
<dbReference type="CDD" id="cd07302">
    <property type="entry name" value="CHD"/>
    <property type="match status" value="1"/>
</dbReference>
<accession>A0A8J1TZ29</accession>
<dbReference type="AlphaFoldDB" id="A0A8J1TZ29"/>
<dbReference type="GO" id="GO:0005525">
    <property type="term" value="F:GTP binding"/>
    <property type="evidence" value="ECO:0007669"/>
    <property type="project" value="UniProtKB-KW"/>
</dbReference>
<evidence type="ECO:0000256" key="5">
    <source>
        <dbReference type="ARBA" id="ARBA00022741"/>
    </source>
</evidence>
<keyword evidence="4" id="KW-0732">Signal</keyword>
<evidence type="ECO:0000256" key="11">
    <source>
        <dbReference type="ARBA" id="ARBA00023239"/>
    </source>
</evidence>
<dbReference type="InterPro" id="IPR011645">
    <property type="entry name" value="HNOB_dom_associated"/>
</dbReference>
<dbReference type="InterPro" id="IPR013587">
    <property type="entry name" value="Nitrate/nitrite_sensing"/>
</dbReference>
<evidence type="ECO:0000256" key="1">
    <source>
        <dbReference type="ARBA" id="ARBA00004479"/>
    </source>
</evidence>
<evidence type="ECO:0000256" key="9">
    <source>
        <dbReference type="ARBA" id="ARBA00023170"/>
    </source>
</evidence>
<evidence type="ECO:0000256" key="10">
    <source>
        <dbReference type="ARBA" id="ARBA00023180"/>
    </source>
</evidence>
<dbReference type="Pfam" id="PF08376">
    <property type="entry name" value="NIT"/>
    <property type="match status" value="1"/>
</dbReference>
<sequence length="625" mass="70118">NDLLVASKNPNGQRLEIIKMMVLMILPITALVILSGIALVAAVKVNNTASNVNAVIELSNQMREIVKQLQIERGITALYLSETSEDLKAKSYLELVEKHRKTNVALDKTTGWTNTYRINNSDYTKEQFRFDLENYRSRLSIDSITFEQNIEYYTDIIQDLIGVTSIKTQLPHSETLWRNIVANEIILRLSDVIGIERALGSTFFVVCGFNSSRFKWFSSLCGQKQALLELLYKNYKDGLEIFNNALGDSPLMSELELVRRDILNASYDPCVTLSSRDLRLASSNWFSNVTTYMDAIGAIGTRLSEDIILELASISSMASSDVWAYSCAMIVVTCGCLILGVSYCRSLYEMNRKIQDFAIKVSTKSEELRYEKKRSDKLLHQMLPKQIADQLKLNDEVPPEYYDAATIFFSDIVGFTKISSISTPLQVVEFLNRMYSLFDATIDRYDVYKVETIGDSYMVVSGLPERNGTAHASEICCLALELRTSISEFVIPHMPLDNVHLRIGINSGPCVAGIVGTKMPRYCLFGDTVNTASRMESTGKAMKIQLSESTKALLDEIGGFVTAPRDQVEIKGKGSMNTHWLEGHIPIPQKRVKRASFVKEDVGLSILPLLNPSPDVHVIHADYMN</sequence>
<dbReference type="InterPro" id="IPR050401">
    <property type="entry name" value="Cyclic_nucleotide_synthase"/>
</dbReference>
<evidence type="ECO:0000256" key="2">
    <source>
        <dbReference type="ARBA" id="ARBA00012202"/>
    </source>
</evidence>
<feature type="non-terminal residue" evidence="15">
    <location>
        <position position="625"/>
    </location>
</feature>
<evidence type="ECO:0000259" key="14">
    <source>
        <dbReference type="PROSITE" id="PS50125"/>
    </source>
</evidence>
<dbReference type="GO" id="GO:0035556">
    <property type="term" value="P:intracellular signal transduction"/>
    <property type="evidence" value="ECO:0007669"/>
    <property type="project" value="InterPro"/>
</dbReference>
<gene>
    <name evidence="15" type="ORF">OFUS_LOCUS6533</name>
</gene>
<dbReference type="Gene3D" id="3.30.70.1230">
    <property type="entry name" value="Nucleotide cyclase"/>
    <property type="match status" value="1"/>
</dbReference>
<dbReference type="InterPro" id="IPR001054">
    <property type="entry name" value="A/G_cyclase"/>
</dbReference>
<dbReference type="SUPFAM" id="SSF55073">
    <property type="entry name" value="Nucleotide cyclase"/>
    <property type="match status" value="1"/>
</dbReference>
<keyword evidence="11 13" id="KW-0456">Lyase</keyword>
<comment type="similarity">
    <text evidence="13">Belongs to the adenylyl cyclase class-4/guanylyl cyclase family.</text>
</comment>
<dbReference type="PANTHER" id="PTHR11920">
    <property type="entry name" value="GUANYLYL CYCLASE"/>
    <property type="match status" value="1"/>
</dbReference>
<dbReference type="FunFam" id="3.30.70.1230:FF:000004">
    <property type="entry name" value="Guanylate cyclase"/>
    <property type="match status" value="1"/>
</dbReference>
<reference evidence="15" key="1">
    <citation type="submission" date="2022-03" db="EMBL/GenBank/DDBJ databases">
        <authorList>
            <person name="Martin C."/>
        </authorList>
    </citation>
    <scope>NUCLEOTIDE SEQUENCE</scope>
</reference>
<evidence type="ECO:0000256" key="4">
    <source>
        <dbReference type="ARBA" id="ARBA00022729"/>
    </source>
</evidence>
<proteinExistence type="inferred from homology"/>
<protein>
    <recommendedName>
        <fullName evidence="2">guanylate cyclase</fullName>
        <ecNumber evidence="2">4.6.1.2</ecNumber>
    </recommendedName>
</protein>
<dbReference type="GO" id="GO:0005886">
    <property type="term" value="C:plasma membrane"/>
    <property type="evidence" value="ECO:0007669"/>
    <property type="project" value="TreeGrafter"/>
</dbReference>
<keyword evidence="16" id="KW-1185">Reference proteome</keyword>
<evidence type="ECO:0000256" key="3">
    <source>
        <dbReference type="ARBA" id="ARBA00022692"/>
    </source>
</evidence>
<dbReference type="Gene3D" id="6.10.250.780">
    <property type="match status" value="1"/>
</dbReference>
<keyword evidence="8" id="KW-0472">Membrane</keyword>
<dbReference type="InterPro" id="IPR029787">
    <property type="entry name" value="Nucleotide_cyclase"/>
</dbReference>
<dbReference type="InterPro" id="IPR018297">
    <property type="entry name" value="A/G_cyclase_CS"/>
</dbReference>
<evidence type="ECO:0000256" key="13">
    <source>
        <dbReference type="RuleBase" id="RU000405"/>
    </source>
</evidence>
<dbReference type="SMART" id="SM00044">
    <property type="entry name" value="CYCc"/>
    <property type="match status" value="1"/>
</dbReference>
<evidence type="ECO:0000256" key="6">
    <source>
        <dbReference type="ARBA" id="ARBA00022989"/>
    </source>
</evidence>
<dbReference type="PROSITE" id="PS50125">
    <property type="entry name" value="GUANYLATE_CYCLASE_2"/>
    <property type="match status" value="1"/>
</dbReference>
<dbReference type="PANTHER" id="PTHR11920:SF499">
    <property type="entry name" value="GUANYLATE CYCLASE DOMAIN-CONTAINING PROTEIN"/>
    <property type="match status" value="1"/>
</dbReference>
<keyword evidence="12" id="KW-0141">cGMP biosynthesis</keyword>
<keyword evidence="9" id="KW-0675">Receptor</keyword>
<dbReference type="GO" id="GO:0004383">
    <property type="term" value="F:guanylate cyclase activity"/>
    <property type="evidence" value="ECO:0007669"/>
    <property type="project" value="UniProtKB-EC"/>
</dbReference>
<dbReference type="Pfam" id="PF00211">
    <property type="entry name" value="Guanylate_cyc"/>
    <property type="match status" value="1"/>
</dbReference>
<comment type="caution">
    <text evidence="15">The sequence shown here is derived from an EMBL/GenBank/DDBJ whole genome shotgun (WGS) entry which is preliminary data.</text>
</comment>
<evidence type="ECO:0000256" key="7">
    <source>
        <dbReference type="ARBA" id="ARBA00023134"/>
    </source>
</evidence>
<organism evidence="15 16">
    <name type="scientific">Owenia fusiformis</name>
    <name type="common">Polychaete worm</name>
    <dbReference type="NCBI Taxonomy" id="6347"/>
    <lineage>
        <taxon>Eukaryota</taxon>
        <taxon>Metazoa</taxon>
        <taxon>Spiralia</taxon>
        <taxon>Lophotrochozoa</taxon>
        <taxon>Annelida</taxon>
        <taxon>Polychaeta</taxon>
        <taxon>Sedentaria</taxon>
        <taxon>Canalipalpata</taxon>
        <taxon>Sabellida</taxon>
        <taxon>Oweniida</taxon>
        <taxon>Oweniidae</taxon>
        <taxon>Owenia</taxon>
    </lineage>
</organism>
<dbReference type="GO" id="GO:0007168">
    <property type="term" value="P:receptor guanylyl cyclase signaling pathway"/>
    <property type="evidence" value="ECO:0007669"/>
    <property type="project" value="TreeGrafter"/>
</dbReference>